<protein>
    <submittedName>
        <fullName evidence="2">Uncharacterized protein</fullName>
    </submittedName>
</protein>
<proteinExistence type="predicted"/>
<dbReference type="AlphaFoldDB" id="A0A165ZTA3"/>
<gene>
    <name evidence="2" type="ORF">SISSUDRAFT_1065166</name>
</gene>
<dbReference type="Proteomes" id="UP000076798">
    <property type="component" value="Unassembled WGS sequence"/>
</dbReference>
<keyword evidence="3" id="KW-1185">Reference proteome</keyword>
<reference evidence="2 3" key="1">
    <citation type="journal article" date="2016" name="Mol. Biol. Evol.">
        <title>Comparative Genomics of Early-Diverging Mushroom-Forming Fungi Provides Insights into the Origins of Lignocellulose Decay Capabilities.</title>
        <authorList>
            <person name="Nagy L.G."/>
            <person name="Riley R."/>
            <person name="Tritt A."/>
            <person name="Adam C."/>
            <person name="Daum C."/>
            <person name="Floudas D."/>
            <person name="Sun H."/>
            <person name="Yadav J.S."/>
            <person name="Pangilinan J."/>
            <person name="Larsson K.H."/>
            <person name="Matsuura K."/>
            <person name="Barry K."/>
            <person name="Labutti K."/>
            <person name="Kuo R."/>
            <person name="Ohm R.A."/>
            <person name="Bhattacharya S.S."/>
            <person name="Shirouzu T."/>
            <person name="Yoshinaga Y."/>
            <person name="Martin F.M."/>
            <person name="Grigoriev I.V."/>
            <person name="Hibbett D.S."/>
        </authorList>
    </citation>
    <scope>NUCLEOTIDE SEQUENCE [LARGE SCALE GENOMIC DNA]</scope>
    <source>
        <strain evidence="2 3">HHB10207 ss-3</strain>
    </source>
</reference>
<feature type="region of interest" description="Disordered" evidence="1">
    <location>
        <begin position="128"/>
        <end position="151"/>
    </location>
</feature>
<dbReference type="EMBL" id="KV428173">
    <property type="protein sequence ID" value="KZT34610.1"/>
    <property type="molecule type" value="Genomic_DNA"/>
</dbReference>
<sequence>MSLLPVSLCFISSEPSDLDNPPSACASTCNQVLKPDSGSLCQPDSPESCFCSDAYLTATSKCYQCIITQDGLASNDSGFQDIVDFFDTLIEGCQSVGFEVPTPTLTGADGVAGSTVPSSTGGSVAALSTTGSSTVSSTDVTSSSSTDLKTGTTVTSTSAAMSATTKSGAATLEVVSINLSIVAFLSLALLW</sequence>
<evidence type="ECO:0000256" key="1">
    <source>
        <dbReference type="SAM" id="MobiDB-lite"/>
    </source>
</evidence>
<evidence type="ECO:0000313" key="2">
    <source>
        <dbReference type="EMBL" id="KZT34610.1"/>
    </source>
</evidence>
<evidence type="ECO:0000313" key="3">
    <source>
        <dbReference type="Proteomes" id="UP000076798"/>
    </source>
</evidence>
<organism evidence="2 3">
    <name type="scientific">Sistotremastrum suecicum HHB10207 ss-3</name>
    <dbReference type="NCBI Taxonomy" id="1314776"/>
    <lineage>
        <taxon>Eukaryota</taxon>
        <taxon>Fungi</taxon>
        <taxon>Dikarya</taxon>
        <taxon>Basidiomycota</taxon>
        <taxon>Agaricomycotina</taxon>
        <taxon>Agaricomycetes</taxon>
        <taxon>Sistotremastrales</taxon>
        <taxon>Sistotremastraceae</taxon>
        <taxon>Sistotremastrum</taxon>
    </lineage>
</organism>
<name>A0A165ZTA3_9AGAM</name>
<accession>A0A165ZTA3</accession>